<feature type="region of interest" description="Disordered" evidence="1">
    <location>
        <begin position="106"/>
        <end position="126"/>
    </location>
</feature>
<reference evidence="2" key="2">
    <citation type="submission" date="2023-05" db="EMBL/GenBank/DDBJ databases">
        <authorList>
            <consortium name="Lawrence Berkeley National Laboratory"/>
            <person name="Steindorff A."/>
            <person name="Hensen N."/>
            <person name="Bonometti L."/>
            <person name="Westerberg I."/>
            <person name="Brannstrom I.O."/>
            <person name="Guillou S."/>
            <person name="Cros-Aarteil S."/>
            <person name="Calhoun S."/>
            <person name="Haridas S."/>
            <person name="Kuo A."/>
            <person name="Mondo S."/>
            <person name="Pangilinan J."/>
            <person name="Riley R."/>
            <person name="Labutti K."/>
            <person name="Andreopoulos B."/>
            <person name="Lipzen A."/>
            <person name="Chen C."/>
            <person name="Yanf M."/>
            <person name="Daum C."/>
            <person name="Ng V."/>
            <person name="Clum A."/>
            <person name="Ohm R."/>
            <person name="Martin F."/>
            <person name="Silar P."/>
            <person name="Natvig D."/>
            <person name="Lalanne C."/>
            <person name="Gautier V."/>
            <person name="Ament-Velasquez S.L."/>
            <person name="Kruys A."/>
            <person name="Hutchinson M.I."/>
            <person name="Powell A.J."/>
            <person name="Barry K."/>
            <person name="Miller A.N."/>
            <person name="Grigoriev I.V."/>
            <person name="Debuchy R."/>
            <person name="Gladieux P."/>
            <person name="Thoren M.H."/>
            <person name="Johannesson H."/>
        </authorList>
    </citation>
    <scope>NUCLEOTIDE SEQUENCE</scope>
    <source>
        <strain evidence="2">CBS 123565</strain>
    </source>
</reference>
<evidence type="ECO:0000313" key="3">
    <source>
        <dbReference type="Proteomes" id="UP001304895"/>
    </source>
</evidence>
<reference evidence="2" key="1">
    <citation type="journal article" date="2023" name="Mol. Phylogenet. Evol.">
        <title>Genome-scale phylogeny and comparative genomics of the fungal order Sordariales.</title>
        <authorList>
            <person name="Hensen N."/>
            <person name="Bonometti L."/>
            <person name="Westerberg I."/>
            <person name="Brannstrom I.O."/>
            <person name="Guillou S."/>
            <person name="Cros-Aarteil S."/>
            <person name="Calhoun S."/>
            <person name="Haridas S."/>
            <person name="Kuo A."/>
            <person name="Mondo S."/>
            <person name="Pangilinan J."/>
            <person name="Riley R."/>
            <person name="LaButti K."/>
            <person name="Andreopoulos B."/>
            <person name="Lipzen A."/>
            <person name="Chen C."/>
            <person name="Yan M."/>
            <person name="Daum C."/>
            <person name="Ng V."/>
            <person name="Clum A."/>
            <person name="Steindorff A."/>
            <person name="Ohm R.A."/>
            <person name="Martin F."/>
            <person name="Silar P."/>
            <person name="Natvig D.O."/>
            <person name="Lalanne C."/>
            <person name="Gautier V."/>
            <person name="Ament-Velasquez S.L."/>
            <person name="Kruys A."/>
            <person name="Hutchinson M.I."/>
            <person name="Powell A.J."/>
            <person name="Barry K."/>
            <person name="Miller A.N."/>
            <person name="Grigoriev I.V."/>
            <person name="Debuchy R."/>
            <person name="Gladieux P."/>
            <person name="Hiltunen Thoren M."/>
            <person name="Johannesson H."/>
        </authorList>
    </citation>
    <scope>NUCLEOTIDE SEQUENCE</scope>
    <source>
        <strain evidence="2">CBS 123565</strain>
    </source>
</reference>
<protein>
    <submittedName>
        <fullName evidence="2">Uncharacterized protein</fullName>
    </submittedName>
</protein>
<keyword evidence="3" id="KW-1185">Reference proteome</keyword>
<evidence type="ECO:0000256" key="1">
    <source>
        <dbReference type="SAM" id="MobiDB-lite"/>
    </source>
</evidence>
<name>A0AAN6UE98_9PEZI</name>
<comment type="caution">
    <text evidence="2">The sequence shown here is derived from an EMBL/GenBank/DDBJ whole genome shotgun (WGS) entry which is preliminary data.</text>
</comment>
<dbReference type="EMBL" id="MU853428">
    <property type="protein sequence ID" value="KAK4131065.1"/>
    <property type="molecule type" value="Genomic_DNA"/>
</dbReference>
<evidence type="ECO:0000313" key="2">
    <source>
        <dbReference type="EMBL" id="KAK4131065.1"/>
    </source>
</evidence>
<dbReference type="AlphaFoldDB" id="A0AAN6UE98"/>
<gene>
    <name evidence="2" type="ORF">BT67DRAFT_168881</name>
</gene>
<accession>A0AAN6UE98</accession>
<sequence>MMGERTKRTYIQPQALSALESIPVAARGCYGALVAGKDGEISDSCGQAGQHGKRIAREQYHVVVRRHTRCIGAHGRTVYRNSLSPIPETQPSKHMEVPTARRLVKMPQRSPRCTTAPSMKPWPLPDERENTHPRELPTLEIHSPKVYQESTMCDANATAERQGTRLCMSGPWTQRSPPPACECIAWKALARKMPPAPTRHTCTK</sequence>
<proteinExistence type="predicted"/>
<organism evidence="2 3">
    <name type="scientific">Trichocladium antarcticum</name>
    <dbReference type="NCBI Taxonomy" id="1450529"/>
    <lineage>
        <taxon>Eukaryota</taxon>
        <taxon>Fungi</taxon>
        <taxon>Dikarya</taxon>
        <taxon>Ascomycota</taxon>
        <taxon>Pezizomycotina</taxon>
        <taxon>Sordariomycetes</taxon>
        <taxon>Sordariomycetidae</taxon>
        <taxon>Sordariales</taxon>
        <taxon>Chaetomiaceae</taxon>
        <taxon>Trichocladium</taxon>
    </lineage>
</organism>
<dbReference type="Proteomes" id="UP001304895">
    <property type="component" value="Unassembled WGS sequence"/>
</dbReference>